<evidence type="ECO:0000313" key="2">
    <source>
        <dbReference type="Proteomes" id="UP001056610"/>
    </source>
</evidence>
<proteinExistence type="predicted"/>
<reference evidence="1" key="1">
    <citation type="submission" date="2022-05" db="EMBL/GenBank/DDBJ databases">
        <title>A methanotrophic Mycobacterium dominates a cave microbial ecosystem.</title>
        <authorList>
            <person name="Van Spanning R.J.M."/>
            <person name="Guan Q."/>
            <person name="Melkonian C."/>
            <person name="Gallant J."/>
            <person name="Polerecky L."/>
            <person name="Flot J.-F."/>
            <person name="Brandt B.W."/>
            <person name="Braster M."/>
            <person name="Iturbe Espinoza P."/>
            <person name="Aerts J."/>
            <person name="Meima-Franke M."/>
            <person name="Piersma S.R."/>
            <person name="Bunduc C."/>
            <person name="Ummels R."/>
            <person name="Pain A."/>
            <person name="Fleming E.J."/>
            <person name="van der Wel N."/>
            <person name="Gherman V.D."/>
            <person name="Sarbu S.M."/>
            <person name="Bodelier P.L.E."/>
            <person name="Bitter W."/>
        </authorList>
    </citation>
    <scope>NUCLEOTIDE SEQUENCE</scope>
    <source>
        <strain evidence="1">Sulfur Cave</strain>
        <plasmid evidence="1">unnamed</plasmid>
    </source>
</reference>
<accession>A0ABY4QQQ9</accession>
<evidence type="ECO:0008006" key="3">
    <source>
        <dbReference type="Google" id="ProtNLM"/>
    </source>
</evidence>
<dbReference type="Proteomes" id="UP001056610">
    <property type="component" value="Plasmid unnamed"/>
</dbReference>
<geneLocation type="plasmid" evidence="1 2">
    <name>unnamed</name>
</geneLocation>
<evidence type="ECO:0000313" key="1">
    <source>
        <dbReference type="EMBL" id="UQX13407.1"/>
    </source>
</evidence>
<dbReference type="RefSeq" id="WP_219070069.1">
    <property type="nucleotide sequence ID" value="NZ_CP097321.1"/>
</dbReference>
<gene>
    <name evidence="1" type="ORF">M5I08_24660</name>
</gene>
<keyword evidence="1" id="KW-0614">Plasmid</keyword>
<dbReference type="EMBL" id="CP097321">
    <property type="protein sequence ID" value="UQX13407.1"/>
    <property type="molecule type" value="Genomic_DNA"/>
</dbReference>
<sequence>MLSDPAAAAWVVAGRPAVNAPTPVAGRCGRCGEDGPTVTVTHIISEKFTNFDAWPFGSRRLCVPCAWAYSRSPASVPAMMITATTVTEHIKGVGLAAVLATGALPHTHAVVLPTSHRRHILATAQWGHLATDGLVTVWDAAAASRLTNLAMVRPAVTAWARARATKSTNGRQIALEIDRVLLREMPPYPLLATQPKQDWPGFLAAWTALQPWRTVAPLWAAAKVLTTPVSAAAAYNGRQTG</sequence>
<protein>
    <recommendedName>
        <fullName evidence="3">HNH endonuclease</fullName>
    </recommendedName>
</protein>
<name>A0ABY4QQQ9_9MYCO</name>
<keyword evidence="2" id="KW-1185">Reference proteome</keyword>
<organism evidence="1 2">
    <name type="scientific">Candidatus Mycobacterium methanotrophicum</name>
    <dbReference type="NCBI Taxonomy" id="2943498"/>
    <lineage>
        <taxon>Bacteria</taxon>
        <taxon>Bacillati</taxon>
        <taxon>Actinomycetota</taxon>
        <taxon>Actinomycetes</taxon>
        <taxon>Mycobacteriales</taxon>
        <taxon>Mycobacteriaceae</taxon>
        <taxon>Mycobacterium</taxon>
    </lineage>
</organism>